<dbReference type="NCBIfam" id="TIGR03696">
    <property type="entry name" value="Rhs_assc_core"/>
    <property type="match status" value="1"/>
</dbReference>
<dbReference type="InterPro" id="IPR056823">
    <property type="entry name" value="TEN-like_YD-shell"/>
</dbReference>
<dbReference type="Gene3D" id="2.180.10.10">
    <property type="entry name" value="RHS repeat-associated core"/>
    <property type="match status" value="4"/>
</dbReference>
<gene>
    <name evidence="4" type="ORF">O1G21_38040</name>
</gene>
<dbReference type="InterPro" id="IPR001791">
    <property type="entry name" value="Laminin_G"/>
</dbReference>
<feature type="compositionally biased region" description="Polar residues" evidence="2">
    <location>
        <begin position="2189"/>
        <end position="2221"/>
    </location>
</feature>
<evidence type="ECO:0000259" key="3">
    <source>
        <dbReference type="PROSITE" id="PS50025"/>
    </source>
</evidence>
<dbReference type="SUPFAM" id="SSF49899">
    <property type="entry name" value="Concanavalin A-like lectins/glucanases"/>
    <property type="match status" value="4"/>
</dbReference>
<feature type="compositionally biased region" description="Polar residues" evidence="2">
    <location>
        <begin position="106"/>
        <end position="116"/>
    </location>
</feature>
<evidence type="ECO:0000313" key="4">
    <source>
        <dbReference type="EMBL" id="WBP91110.1"/>
    </source>
</evidence>
<feature type="domain" description="Laminin G" evidence="3">
    <location>
        <begin position="1080"/>
        <end position="1264"/>
    </location>
</feature>
<feature type="compositionally biased region" description="Polar residues" evidence="2">
    <location>
        <begin position="3597"/>
        <end position="3615"/>
    </location>
</feature>
<dbReference type="InterPro" id="IPR045351">
    <property type="entry name" value="DUF6531"/>
</dbReference>
<feature type="region of interest" description="Disordered" evidence="2">
    <location>
        <begin position="2175"/>
        <end position="2221"/>
    </location>
</feature>
<keyword evidence="1" id="KW-0677">Repeat</keyword>
<dbReference type="SMART" id="SM00282">
    <property type="entry name" value="LamG"/>
    <property type="match status" value="4"/>
</dbReference>
<name>A0ABY7QEC7_9ACTN</name>
<feature type="region of interest" description="Disordered" evidence="2">
    <location>
        <begin position="2575"/>
        <end position="2605"/>
    </location>
</feature>
<dbReference type="InterPro" id="IPR006530">
    <property type="entry name" value="YD"/>
</dbReference>
<dbReference type="Gene3D" id="3.40.570.10">
    <property type="entry name" value="Extracellular Endonuclease, subunit A"/>
    <property type="match status" value="1"/>
</dbReference>
<sequence>MALLQTVALQPAEAFAREHAPSPAASVQAPQVPQQRSEDAGRQGHQVDASETSRHAGGGVAAGHTPAPGEAPEKTDRQDGGKPHAPAAPEPVKGEQVTPPALPRPQASNADGSPKSQGEAAAGQVAPTKDSSAAWVGPTDPAGGATEVIGARTSTTSVFQNPDGTKTMRVYSQPVHFRKPDGTWDNIDTGLSRRRDNRWAEAANDQALSFSSSADGTALIDWTLDAGHRISYTLQGAKPVAATAAANTLTYPGALPDSDVVYNTLAQGIKESLVLHSASAPATWVFPLNTTGLSASLDPSGNVRFTDEAGKVRMTIPHGFMEDSALDPHSGEGVTSNAVTYKLTTVDGKPALQMDLDTAWLKDPKRVFPVKVDPTGQINGTRSTYIVSNSATNHASENSLKTGSYNGGSSYDVSYLVFDSLGSNLGNMYVQKAELDLNAIWSGGCQSRDVAVHAITSAWDPGSVNDFSQVPFDPAVLASDNFTAPNSTYCPGSPVTVPFNLGGDPTTAGVQLVNSWTHGAGNYGFALTSDASDIQAWKQFDSVNTQHPPFLKLTYVDWAASYSIPPNYIPPTAVTAGSQQVTMTNLAANWWNSNSMRVKPRFFDANWHEFWPGAGTTTGVPGLVKTGDTVTFTATIPPMAPGTSYQLCWDGVVNGTYSLSDDFGIPYHSCTWVAAKNVDPQIDMMVPLSNSVVSTLSPQLYASGHDPDNYPGTGVDYNFRVYTNPSSGDPQLIAESGWQPNQTWAVPAGKLAWNSSYQWTVMSGDHIGASPWSGYATFSTQLQQPVITSHLGGAASDGAGHDFDAHVGNYTTAATDASVKSVGPALTVTRSYNSLDPRTSTLFGAGWTSAFDMQVQPDADGTGSVVLTTANGRTARFGLGAGNVYTPPPGEFASLTKVDAGFDLTAKDGIVYQFHTPNGSAFALSRVTDAAGHTQDLTYTNGSLGTVKDNASGRALHFEWTTDNRHVAKVYTDPTTGTDWNTAQTWTYTYDSGNPDQLDSVCTPPAGTNTTRPCTTYTYTPGSHLRSAILDSAPVSYWRLGESSGTTAASEVIENQGNDNATYSSTGVTLGTPGPAASATAATFNGTTGYVTLPQTALASSSYTSVGLWFKTTGSGVLFSYQTENFPGSGTTAGDYTPALYVGTSGKLHGKFWAGSSNPMQSSKTVNDGQWHFALLSASGASQTLYLDGQAQATLAGPVLAPGQRAGAIGGGFTSAWWQDSPFTDYTGRASYFTGSISDVAFYNRTLGAPTVQALWQAGSQPSTELSGLKLPSGKTQLAAAYDTTKDRASQITDGNGGTWKLGNPTVSGSSQEYRGQIMGSQPAGYWRLSESQGVQAANQVYSPRPTPNNGTYSDVTLGAAGPMTGSTGSASFNGSTSWTELPASYAPQSGPGTLGVWFKTSSAGVLLSYQSFPLDAPHTPPGPSWNPALYVGTDGKLHAQLWTGDASHTMASAATVNDGKWHFAVLSADSPTSQQLYVDGAQSAGPLTGTITPNGVEHVFVGAGAVSLGWPAAPSDDSGHFNGQIADVVAFPRGLDSGTVANLYQLATTSGATQYDAAVVDAHPTGYWRMGDTTGNQATELISSAALAQNRGSYHSTTCCQSGPWASGTSTATGFDGTASYIQLPANTAPKAYSATTVELWFKTKSPGVIYGYQDFPLGADHPQGSKWNPALYVGTDGKLYGALWTGDAANALATPTTVNDGAWHHVALSGDNNGQTLYLDGAKAAASTVGRPITYNGSPYVYLGAGTDDGNWPNHPTDVSGHLNGAIAEFAIYSYPLTAGAVAAHYRAATTPGTTGGLDAAGAYRATVVQAGPIQYWRLNDPSGSWYAAAELGTAMPDLTAGTYSNVTLNANGPSNDYGNQRAAVFNGTTSQIQLPSNAAPTHGPASMELWFNTTSGGPLYSYQDFPVGSPLGNSWNPALYVGSDGHVHGEFWMGQGAVMTSDRTVNDGKWHQVVLAADDSGQTIYIDGQPSASDTTGRKITFNGTPYVYLGAGTTTGWNWPGGGADHFTGSIAEASYYTSRLDAATVAAHFKAMGNGGTATPVTTANVTDPTGNTLSYRYDARTAKLIAQSDAWGHTTRYTYDTNGFLHTVTDADGHTVTTGHDDRGNVLSRTTCQDTTHCHTSYAHYYLDTTPDHLGAVNDTVTDRSDARSNGPGDATYRTQYTYDPAGELLSTTVPATPDFPQGRTSYVTRTSGSETAVGSDGNPTTGTQPAGLVTSQSPYVDHAAYPNPSAVPANLSTVNSYNAAGDLTKTVSPLGLITTYTYDNLGRLTSSTEACTNCGQGQTPTRTTTTYTWDGQGNPLTRTDPATTDAVTGTVHTRQTTTAYDTDGNPLTQTLADLTGGDAPRTTTWAYSGTTSHLTKVTDPAGRSTSYTYDKYGNKVSSTDAAGTTYNYDYAPMGWLQQTTIANYTGSPTNPVAARPQIVESRAYDPAGRLARVTDAMGRSTHTYYNDDDTVAEIDADAFHNFDPVAKAFDGTERNVVLQQNTYDAAGHLTQRVTGGGKTTVANTWDAAGRATSTTVDPGGLNRTSSNTYDAAGHVLRSTITDGTQTRETDLGYDVAGNITTQTAKNPPQDSTTTFTYDQRGLPLTRTSPNGNVSGANPAAYTVSYLHDAVGQQTVTTEPPVPTTTLNLGTGQPLTLTVAPETRIGYNTFGETAETKDPTGGITTTTHTFDATGEHLAVASNTYTAPDGSGTFTAVTRTDFDTMGRPKVLTDAKGNTATNTYDQLGNLVEKDFAAINGVTPKWLYTQDLDGETQSVTDPTGAVVLSTYDDLGRPVTISKQVRQTAHGTSGGSPVVYTGSFGYDDAGNRTTVVTPNREVTLNSYDGAGERVSTTDPLGNTTTTTYDLVGAPVRTTAPADAPGRSGRATTTTYDQVGRAVSVASLDESGAVVSTSRIQYDADGNVLASTDADGNTRHTEYNGLGQPVRQIQPVDATHNITTTLGYDAAGHRTVYTDGNGQNTYFTYNTLGLPESTVEPATPAYPNPADRTYTTAYDPNLQPVTVLKPGGVKIQNTYDPAGRITAQNGSGGEVPTPTRNIGYDLAGRITSVSTPNGPQTFSYEDRGMLWTSSGPQGQASFTYNADGLLASRTNAAGTANFGYDAAGRLKSFTDPLTTSTVGYAYNPSGTLQSVSYGSSTTRSFTYDGKQNLASDTLSTSGATKASVTYGYYPSGRLKTQNTTGLAGTPNASYTYDQSGRLSTWNKGDSTTSYGYDDNGNLTKSGATTATYNQRNQLLTAGANTYTFTPRGTRSSVSNGSTTSTAGYDAFDELVTQGGQTYSYDALGRLASTAGRTFGYDDASNHLVTDGTETYSRTPDGGLVSVGAAGAANFAYSNRHGDLVGTFTANGTAMAGVGAYDPWGKPDGTATTGSKIGYQGGWTDPASGQVSTASRWYDPATAEFTSRDSAQLATATSSAANLYSYANGDPMNAADPSGHRACVPFPVAAPRGGGDGGGDDQDPTPPAETTPPPADAPATEPAPAPAPAPAPDYGLAASQEYDIQKMLEQQRLDDAMHPFGYSSGSLDVPSWGVYASPLGAGGIPEMFGSIPWGGIFEGGALALNPFSRSSCDTPTGHHHPRPHGGGSTSPSQQQVDPHTLNPIQCTSCSTPAPPGALLNGPELGPTQQGNPGTAFGGQPVEPFNPTSVWDQSGLLLTKDSVALVGNAKFDDDEAERDCLNGGKSSVYYQPLDRVGRATGVQACLNIANINWVGKKTKRTGELENPQAIGLTNIIGTPTEYPIENVWNVPPGYKEGAGLNRGHLLARVLGGDGEDRRNLVPLWANANSPVMSSVEAKIASALKAGESIYFTSRPAYDGRNPLPDTVTLTAVGNRGTRIAFPVPNVP</sequence>
<evidence type="ECO:0000256" key="1">
    <source>
        <dbReference type="ARBA" id="ARBA00022737"/>
    </source>
</evidence>
<feature type="region of interest" description="Disordered" evidence="2">
    <location>
        <begin position="3442"/>
        <end position="3499"/>
    </location>
</feature>
<evidence type="ECO:0000256" key="2">
    <source>
        <dbReference type="SAM" id="MobiDB-lite"/>
    </source>
</evidence>
<dbReference type="PROSITE" id="PS50025">
    <property type="entry name" value="LAM_G_DOMAIN"/>
    <property type="match status" value="1"/>
</dbReference>
<dbReference type="EMBL" id="CP115450">
    <property type="protein sequence ID" value="WBP91110.1"/>
    <property type="molecule type" value="Genomic_DNA"/>
</dbReference>
<dbReference type="Gene3D" id="2.60.120.200">
    <property type="match status" value="4"/>
</dbReference>
<dbReference type="InterPro" id="IPR031325">
    <property type="entry name" value="RHS_repeat"/>
</dbReference>
<feature type="compositionally biased region" description="Low complexity" evidence="2">
    <location>
        <begin position="2286"/>
        <end position="2304"/>
    </location>
</feature>
<keyword evidence="5" id="KW-1185">Reference proteome</keyword>
<dbReference type="NCBIfam" id="TIGR01643">
    <property type="entry name" value="YD_repeat_2x"/>
    <property type="match status" value="6"/>
</dbReference>
<feature type="compositionally biased region" description="Polar residues" evidence="2">
    <location>
        <begin position="2575"/>
        <end position="2588"/>
    </location>
</feature>
<accession>A0ABY7QEC7</accession>
<feature type="compositionally biased region" description="Pro residues" evidence="2">
    <location>
        <begin position="3468"/>
        <end position="3495"/>
    </location>
</feature>
<dbReference type="CDD" id="cd00110">
    <property type="entry name" value="LamG"/>
    <property type="match status" value="3"/>
</dbReference>
<dbReference type="PANTHER" id="PTHR32305:SF15">
    <property type="entry name" value="PROTEIN RHSA-RELATED"/>
    <property type="match status" value="1"/>
</dbReference>
<reference evidence="5" key="1">
    <citation type="submission" date="2022-12" db="EMBL/GenBank/DDBJ databases">
        <authorList>
            <person name="Mo P."/>
        </authorList>
    </citation>
    <scope>NUCLEOTIDE SEQUENCE [LARGE SCALE GENOMIC DNA]</scope>
    <source>
        <strain evidence="5">HUAS 3-15</strain>
    </source>
</reference>
<proteinExistence type="predicted"/>
<dbReference type="InterPro" id="IPR013320">
    <property type="entry name" value="ConA-like_dom_sf"/>
</dbReference>
<feature type="region of interest" description="Disordered" evidence="2">
    <location>
        <begin position="2284"/>
        <end position="2315"/>
    </location>
</feature>
<organism evidence="4 5">
    <name type="scientific">Kitasatospora cathayae</name>
    <dbReference type="NCBI Taxonomy" id="3004092"/>
    <lineage>
        <taxon>Bacteria</taxon>
        <taxon>Bacillati</taxon>
        <taxon>Actinomycetota</taxon>
        <taxon>Actinomycetes</taxon>
        <taxon>Kitasatosporales</taxon>
        <taxon>Streptomycetaceae</taxon>
        <taxon>Kitasatospora</taxon>
    </lineage>
</organism>
<dbReference type="Pfam" id="PF13930">
    <property type="entry name" value="Endonuclea_NS_2"/>
    <property type="match status" value="1"/>
</dbReference>
<dbReference type="Pfam" id="PF25023">
    <property type="entry name" value="TEN_YD-shell"/>
    <property type="match status" value="1"/>
</dbReference>
<protein>
    <submittedName>
        <fullName evidence="4">LamG domain-containing protein</fullName>
    </submittedName>
</protein>
<dbReference type="Pfam" id="PF05593">
    <property type="entry name" value="RHS_repeat"/>
    <property type="match status" value="4"/>
</dbReference>
<feature type="region of interest" description="Disordered" evidence="2">
    <location>
        <begin position="14"/>
        <end position="148"/>
    </location>
</feature>
<dbReference type="Proteomes" id="UP001212821">
    <property type="component" value="Chromosome"/>
</dbReference>
<dbReference type="InterPro" id="IPR044929">
    <property type="entry name" value="DNA/RNA_non-sp_Endonuclease_sf"/>
</dbReference>
<dbReference type="InterPro" id="IPR050708">
    <property type="entry name" value="T6SS_VgrG/RHS"/>
</dbReference>
<feature type="region of interest" description="Disordered" evidence="2">
    <location>
        <begin position="3572"/>
        <end position="3651"/>
    </location>
</feature>
<dbReference type="RefSeq" id="WP_270150277.1">
    <property type="nucleotide sequence ID" value="NZ_CP115450.1"/>
</dbReference>
<dbReference type="PANTHER" id="PTHR32305">
    <property type="match status" value="1"/>
</dbReference>
<evidence type="ECO:0000313" key="5">
    <source>
        <dbReference type="Proteomes" id="UP001212821"/>
    </source>
</evidence>
<feature type="compositionally biased region" description="Polar residues" evidence="2">
    <location>
        <begin position="2305"/>
        <end position="2315"/>
    </location>
</feature>
<dbReference type="Pfam" id="PF20148">
    <property type="entry name" value="DUF6531"/>
    <property type="match status" value="1"/>
</dbReference>
<dbReference type="Pfam" id="PF13385">
    <property type="entry name" value="Laminin_G_3"/>
    <property type="match status" value="4"/>
</dbReference>
<dbReference type="InterPro" id="IPR022385">
    <property type="entry name" value="Rhs_assc_core"/>
</dbReference>
<dbReference type="InterPro" id="IPR044927">
    <property type="entry name" value="Endonuclea_NS_2"/>
</dbReference>
<feature type="compositionally biased region" description="Polar residues" evidence="2">
    <location>
        <begin position="2596"/>
        <end position="2605"/>
    </location>
</feature>
<feature type="compositionally biased region" description="Basic and acidic residues" evidence="2">
    <location>
        <begin position="71"/>
        <end position="82"/>
    </location>
</feature>
<feature type="compositionally biased region" description="Low complexity" evidence="2">
    <location>
        <begin position="21"/>
        <end position="35"/>
    </location>
</feature>